<dbReference type="EMBL" id="CAMGYJ010000002">
    <property type="protein sequence ID" value="CAI0381529.1"/>
    <property type="molecule type" value="Genomic_DNA"/>
</dbReference>
<evidence type="ECO:0000256" key="5">
    <source>
        <dbReference type="ARBA" id="ARBA00023163"/>
    </source>
</evidence>
<dbReference type="SUPFAM" id="SSF46689">
    <property type="entry name" value="Homeodomain-like"/>
    <property type="match status" value="2"/>
</dbReference>
<dbReference type="SMART" id="SM00717">
    <property type="entry name" value="SANT"/>
    <property type="match status" value="1"/>
</dbReference>
<dbReference type="FunFam" id="1.10.10.10:FF:000020">
    <property type="entry name" value="SWI/SNF complex subunit SMARCC2 isoform c"/>
    <property type="match status" value="1"/>
</dbReference>
<dbReference type="PROSITE" id="PS50090">
    <property type="entry name" value="MYB_LIKE"/>
    <property type="match status" value="1"/>
</dbReference>
<dbReference type="InterPro" id="IPR009057">
    <property type="entry name" value="Homeodomain-like_sf"/>
</dbReference>
<feature type="domain" description="Myb-like" evidence="8">
    <location>
        <begin position="350"/>
        <end position="400"/>
    </location>
</feature>
<evidence type="ECO:0000259" key="10">
    <source>
        <dbReference type="PROSITE" id="PS51293"/>
    </source>
</evidence>
<feature type="non-terminal residue" evidence="12">
    <location>
        <position position="1"/>
    </location>
</feature>
<evidence type="ECO:0000259" key="8">
    <source>
        <dbReference type="PROSITE" id="PS50090"/>
    </source>
</evidence>
<dbReference type="Gene3D" id="1.10.10.60">
    <property type="entry name" value="Homeodomain-like"/>
    <property type="match status" value="1"/>
</dbReference>
<dbReference type="GO" id="GO:0003677">
    <property type="term" value="F:DNA binding"/>
    <property type="evidence" value="ECO:0007669"/>
    <property type="project" value="UniProtKB-KW"/>
</dbReference>
<proteinExistence type="predicted"/>
<organism evidence="12 13">
    <name type="scientific">Linum tenue</name>
    <dbReference type="NCBI Taxonomy" id="586396"/>
    <lineage>
        <taxon>Eukaryota</taxon>
        <taxon>Viridiplantae</taxon>
        <taxon>Streptophyta</taxon>
        <taxon>Embryophyta</taxon>
        <taxon>Tracheophyta</taxon>
        <taxon>Spermatophyta</taxon>
        <taxon>Magnoliopsida</taxon>
        <taxon>eudicotyledons</taxon>
        <taxon>Gunneridae</taxon>
        <taxon>Pentapetalae</taxon>
        <taxon>rosids</taxon>
        <taxon>fabids</taxon>
        <taxon>Malpighiales</taxon>
        <taxon>Linaceae</taxon>
        <taxon>Linum</taxon>
    </lineage>
</organism>
<dbReference type="InterPro" id="IPR001005">
    <property type="entry name" value="SANT/Myb"/>
</dbReference>
<dbReference type="InterPro" id="IPR007526">
    <property type="entry name" value="SWIRM"/>
</dbReference>
<accession>A0AAV0H949</accession>
<keyword evidence="2" id="KW-0217">Developmental protein</keyword>
<dbReference type="GO" id="GO:0005634">
    <property type="term" value="C:nucleus"/>
    <property type="evidence" value="ECO:0007669"/>
    <property type="project" value="UniProtKB-SubCell"/>
</dbReference>
<dbReference type="InterPro" id="IPR017930">
    <property type="entry name" value="Myb_dom"/>
</dbReference>
<dbReference type="AlphaFoldDB" id="A0AAV0H949"/>
<dbReference type="Gene3D" id="1.10.10.10">
    <property type="entry name" value="Winged helix-like DNA-binding domain superfamily/Winged helix DNA-binding domain"/>
    <property type="match status" value="1"/>
</dbReference>
<feature type="domain" description="HTH myb-type" evidence="11">
    <location>
        <begin position="355"/>
        <end position="392"/>
    </location>
</feature>
<evidence type="ECO:0008006" key="14">
    <source>
        <dbReference type="Google" id="ProtNLM"/>
    </source>
</evidence>
<evidence type="ECO:0000313" key="13">
    <source>
        <dbReference type="Proteomes" id="UP001154282"/>
    </source>
</evidence>
<dbReference type="CDD" id="cd00167">
    <property type="entry name" value="SANT"/>
    <property type="match status" value="1"/>
</dbReference>
<feature type="domain" description="SANT" evidence="10">
    <location>
        <begin position="353"/>
        <end position="404"/>
    </location>
</feature>
<evidence type="ECO:0000256" key="4">
    <source>
        <dbReference type="ARBA" id="ARBA00023125"/>
    </source>
</evidence>
<keyword evidence="4" id="KW-0238">DNA-binding</keyword>
<keyword evidence="3" id="KW-0805">Transcription regulation</keyword>
<reference evidence="12" key="1">
    <citation type="submission" date="2022-08" db="EMBL/GenBank/DDBJ databases">
        <authorList>
            <person name="Gutierrez-Valencia J."/>
        </authorList>
    </citation>
    <scope>NUCLEOTIDE SEQUENCE</scope>
</reference>
<evidence type="ECO:0000256" key="6">
    <source>
        <dbReference type="ARBA" id="ARBA00023242"/>
    </source>
</evidence>
<keyword evidence="6" id="KW-0539">Nucleus</keyword>
<feature type="domain" description="SWIRM" evidence="9">
    <location>
        <begin position="129"/>
        <end position="226"/>
    </location>
</feature>
<protein>
    <recommendedName>
        <fullName evidence="14">SWI/SNF complex subunit SWI3B</fullName>
    </recommendedName>
</protein>
<comment type="subcellular location">
    <subcellularLocation>
        <location evidence="1">Nucleus</location>
    </subcellularLocation>
</comment>
<evidence type="ECO:0000256" key="3">
    <source>
        <dbReference type="ARBA" id="ARBA00023015"/>
    </source>
</evidence>
<evidence type="ECO:0000313" key="12">
    <source>
        <dbReference type="EMBL" id="CAI0381529.1"/>
    </source>
</evidence>
<keyword evidence="13" id="KW-1185">Reference proteome</keyword>
<dbReference type="PROSITE" id="PS51293">
    <property type="entry name" value="SANT"/>
    <property type="match status" value="1"/>
</dbReference>
<evidence type="ECO:0000259" key="9">
    <source>
        <dbReference type="PROSITE" id="PS50934"/>
    </source>
</evidence>
<dbReference type="PROSITE" id="PS51294">
    <property type="entry name" value="HTH_MYB"/>
    <property type="match status" value="1"/>
</dbReference>
<dbReference type="PROSITE" id="PS50934">
    <property type="entry name" value="SWIRM"/>
    <property type="match status" value="1"/>
</dbReference>
<name>A0AAV0H949_9ROSI</name>
<feature type="region of interest" description="Disordered" evidence="7">
    <location>
        <begin position="233"/>
        <end position="255"/>
    </location>
</feature>
<evidence type="ECO:0000259" key="11">
    <source>
        <dbReference type="PROSITE" id="PS51294"/>
    </source>
</evidence>
<dbReference type="PANTHER" id="PTHR12802:SF44">
    <property type="entry name" value="SWI_SNF COMPLEX SUBUNIT SWI3B"/>
    <property type="match status" value="1"/>
</dbReference>
<dbReference type="PANTHER" id="PTHR12802">
    <property type="entry name" value="SWI/SNF COMPLEX-RELATED"/>
    <property type="match status" value="1"/>
</dbReference>
<evidence type="ECO:0000256" key="2">
    <source>
        <dbReference type="ARBA" id="ARBA00022473"/>
    </source>
</evidence>
<gene>
    <name evidence="12" type="ORF">LITE_LOCUS3189</name>
</gene>
<evidence type="ECO:0000256" key="1">
    <source>
        <dbReference type="ARBA" id="ARBA00004123"/>
    </source>
</evidence>
<dbReference type="InterPro" id="IPR036388">
    <property type="entry name" value="WH-like_DNA-bd_sf"/>
</dbReference>
<keyword evidence="5" id="KW-0804">Transcription</keyword>
<sequence length="608" mass="66719">VALATKQRQWYFGLSVNERTVVHQWPSFFSFGSPSTFWAFLWKYSFIIPSVFARPPKNLRNLTAMASTEPPAAVTPPSSKPNLLPLASPTIITPSAAASVAVAPTASSSSPATPSVATPRPIPSDAEVVHIPSYSCWFSLGDISECEIRCLPEFFDSRSPSRNPKAYKYIRDSIVKQFRRNPSSKITFTEVRKTLVADVISIRKVFDFLDAWGLINYSPAALNKPLKWEDKDSKSSQHAADSPAGPSLDSTPPVRETSKRLCGSCKSVCSIACFASDKVNLASSFHCNGIHTIKGNPSAAFCAIASLEHCSTNLVLIVLNQYDITLCARCFVRGNYRVGLSSSDFKRVEISDEMKTDWTEKETLQLLEAVMHYGDDWKKVAQHVGGRSDKDCITHFIKLPMGEQFASSAEFGSSINKLNQMKDDNNISSSSSPSKRLCLSPLADASNPIMAQAAFLSALAGTGVAEAAAQAAVTAVSEMGQGEPKADIRSLHGVQGLQDASITSNGSGILKSVEEAHSGVNPKPEEKEKVNVEEEIRRVAEVQMKQIQEKIIHFEEVDSQIEKEWKQMEQMRDILFYDQLNLLKHERAIRKSGQQAAEGVRTQGDYVS</sequence>
<comment type="caution">
    <text evidence="12">The sequence shown here is derived from an EMBL/GenBank/DDBJ whole genome shotgun (WGS) entry which is preliminary data.</text>
</comment>
<evidence type="ECO:0000256" key="7">
    <source>
        <dbReference type="SAM" id="MobiDB-lite"/>
    </source>
</evidence>
<dbReference type="FunFam" id="1.10.10.60:FF:000014">
    <property type="entry name" value="SWI/SNF complex subunit SMARCC2 isoform C"/>
    <property type="match status" value="1"/>
</dbReference>
<dbReference type="Proteomes" id="UP001154282">
    <property type="component" value="Unassembled WGS sequence"/>
</dbReference>
<dbReference type="InterPro" id="IPR017884">
    <property type="entry name" value="SANT_dom"/>
</dbReference>
<dbReference type="Pfam" id="PF00249">
    <property type="entry name" value="Myb_DNA-binding"/>
    <property type="match status" value="1"/>
</dbReference>
<dbReference type="Pfam" id="PF04433">
    <property type="entry name" value="SWIRM"/>
    <property type="match status" value="1"/>
</dbReference>